<accession>A0A5N6K9G9</accession>
<dbReference type="EMBL" id="VIGI01000005">
    <property type="protein sequence ID" value="KAB8299813.1"/>
    <property type="molecule type" value="Genomic_DNA"/>
</dbReference>
<feature type="region of interest" description="Disordered" evidence="1">
    <location>
        <begin position="226"/>
        <end position="265"/>
    </location>
</feature>
<reference evidence="3 4" key="1">
    <citation type="submission" date="2019-06" db="EMBL/GenBank/DDBJ databases">
        <title>Genome Sequence of the Brown Rot Fungal Pathogen Monilinia laxa.</title>
        <authorList>
            <person name="De Miccolis Angelini R.M."/>
            <person name="Landi L."/>
            <person name="Abate D."/>
            <person name="Pollastro S."/>
            <person name="Romanazzi G."/>
            <person name="Faretra F."/>
        </authorList>
    </citation>
    <scope>NUCLEOTIDE SEQUENCE [LARGE SCALE GENOMIC DNA]</scope>
    <source>
        <strain evidence="3 4">Mlax316</strain>
    </source>
</reference>
<evidence type="ECO:0000313" key="3">
    <source>
        <dbReference type="EMBL" id="KAB8299813.1"/>
    </source>
</evidence>
<keyword evidence="4" id="KW-1185">Reference proteome</keyword>
<feature type="compositionally biased region" description="Basic and acidic residues" evidence="1">
    <location>
        <begin position="251"/>
        <end position="265"/>
    </location>
</feature>
<dbReference type="AlphaFoldDB" id="A0A5N6K9G9"/>
<dbReference type="OrthoDB" id="5388417at2759"/>
<keyword evidence="2" id="KW-0812">Transmembrane</keyword>
<keyword evidence="2" id="KW-0472">Membrane</keyword>
<gene>
    <name evidence="3" type="ORF">EYC80_000062</name>
</gene>
<sequence length="265" mass="29311">MTAMTAMTEGMEEEFGHDAGGFGIRHSRSRCGSRNMNFLHFLLLLSCLELLTSLPIINFNTFLDLYCLIIFSMASISTLKARGLSILNVRDDSSTTIMSNSMVNLLTALMILVFIGLLLAGALYVVRKIRRNRAVARQKLPLHNDSPRSHHRRLTITATPYGGRGSTIHVYGGEKSSTMGSDRSPRSPDDVPEIRITFPDEHDESTGHKKSGRVVVVRVGETGVGLEPLKGQDQLPAYEKETGGTRFQSIDMDRIGGLKEKESWS</sequence>
<organism evidence="3 4">
    <name type="scientific">Monilinia laxa</name>
    <name type="common">Brown rot fungus</name>
    <name type="synonym">Sclerotinia laxa</name>
    <dbReference type="NCBI Taxonomy" id="61186"/>
    <lineage>
        <taxon>Eukaryota</taxon>
        <taxon>Fungi</taxon>
        <taxon>Dikarya</taxon>
        <taxon>Ascomycota</taxon>
        <taxon>Pezizomycotina</taxon>
        <taxon>Leotiomycetes</taxon>
        <taxon>Helotiales</taxon>
        <taxon>Sclerotiniaceae</taxon>
        <taxon>Monilinia</taxon>
    </lineage>
</organism>
<protein>
    <submittedName>
        <fullName evidence="3">Uncharacterized protein</fullName>
    </submittedName>
</protein>
<keyword evidence="2" id="KW-1133">Transmembrane helix</keyword>
<comment type="caution">
    <text evidence="3">The sequence shown here is derived from an EMBL/GenBank/DDBJ whole genome shotgun (WGS) entry which is preliminary data.</text>
</comment>
<proteinExistence type="predicted"/>
<feature type="transmembrane region" description="Helical" evidence="2">
    <location>
        <begin position="102"/>
        <end position="126"/>
    </location>
</feature>
<feature type="transmembrane region" description="Helical" evidence="2">
    <location>
        <begin position="38"/>
        <end position="57"/>
    </location>
</feature>
<evidence type="ECO:0000256" key="1">
    <source>
        <dbReference type="SAM" id="MobiDB-lite"/>
    </source>
</evidence>
<evidence type="ECO:0000256" key="2">
    <source>
        <dbReference type="SAM" id="Phobius"/>
    </source>
</evidence>
<evidence type="ECO:0000313" key="4">
    <source>
        <dbReference type="Proteomes" id="UP000326757"/>
    </source>
</evidence>
<name>A0A5N6K9G9_MONLA</name>
<dbReference type="Proteomes" id="UP000326757">
    <property type="component" value="Unassembled WGS sequence"/>
</dbReference>